<name>A0A517YWG8_9BACT</name>
<sequence>MNYEVFFPYLMYVLNKIYLDYEERASHFDLKNVLAHGIELSKLLIFSVLYHCDCGSNRVLTKGMIGTLAAKETKKNT</sequence>
<dbReference type="KEGG" id="pcor:KS4_26340"/>
<reference evidence="1 2" key="1">
    <citation type="submission" date="2019-02" db="EMBL/GenBank/DDBJ databases">
        <title>Deep-cultivation of Planctomycetes and their phenomic and genomic characterization uncovers novel biology.</title>
        <authorList>
            <person name="Wiegand S."/>
            <person name="Jogler M."/>
            <person name="Boedeker C."/>
            <person name="Pinto D."/>
            <person name="Vollmers J."/>
            <person name="Rivas-Marin E."/>
            <person name="Kohn T."/>
            <person name="Peeters S.H."/>
            <person name="Heuer A."/>
            <person name="Rast P."/>
            <person name="Oberbeckmann S."/>
            <person name="Bunk B."/>
            <person name="Jeske O."/>
            <person name="Meyerdierks A."/>
            <person name="Storesund J.E."/>
            <person name="Kallscheuer N."/>
            <person name="Luecker S."/>
            <person name="Lage O.M."/>
            <person name="Pohl T."/>
            <person name="Merkel B.J."/>
            <person name="Hornburger P."/>
            <person name="Mueller R.-W."/>
            <person name="Bruemmer F."/>
            <person name="Labrenz M."/>
            <person name="Spormann A.M."/>
            <person name="Op den Camp H."/>
            <person name="Overmann J."/>
            <person name="Amann R."/>
            <person name="Jetten M.S.M."/>
            <person name="Mascher T."/>
            <person name="Medema M.H."/>
            <person name="Devos D.P."/>
            <person name="Kaster A.-K."/>
            <person name="Ovreas L."/>
            <person name="Rohde M."/>
            <person name="Galperin M.Y."/>
            <person name="Jogler C."/>
        </authorList>
    </citation>
    <scope>NUCLEOTIDE SEQUENCE [LARGE SCALE GENOMIC DNA]</scope>
    <source>
        <strain evidence="1 2">KS4</strain>
    </source>
</reference>
<keyword evidence="2" id="KW-1185">Reference proteome</keyword>
<evidence type="ECO:0000313" key="1">
    <source>
        <dbReference type="EMBL" id="QDU34564.1"/>
    </source>
</evidence>
<dbReference type="AlphaFoldDB" id="A0A517YWG8"/>
<proteinExistence type="predicted"/>
<gene>
    <name evidence="1" type="ORF">KS4_26340</name>
</gene>
<protein>
    <submittedName>
        <fullName evidence="1">Uncharacterized protein</fullName>
    </submittedName>
</protein>
<organism evidence="1 2">
    <name type="scientific">Poriferisphaera corsica</name>
    <dbReference type="NCBI Taxonomy" id="2528020"/>
    <lineage>
        <taxon>Bacteria</taxon>
        <taxon>Pseudomonadati</taxon>
        <taxon>Planctomycetota</taxon>
        <taxon>Phycisphaerae</taxon>
        <taxon>Phycisphaerales</taxon>
        <taxon>Phycisphaeraceae</taxon>
        <taxon>Poriferisphaera</taxon>
    </lineage>
</organism>
<dbReference type="Proteomes" id="UP000317369">
    <property type="component" value="Chromosome"/>
</dbReference>
<dbReference type="EMBL" id="CP036425">
    <property type="protein sequence ID" value="QDU34564.1"/>
    <property type="molecule type" value="Genomic_DNA"/>
</dbReference>
<evidence type="ECO:0000313" key="2">
    <source>
        <dbReference type="Proteomes" id="UP000317369"/>
    </source>
</evidence>
<accession>A0A517YWG8</accession>